<sequence length="393" mass="44245">MGGNVPGAGVGKAPLGHHTEHAATSQHKGKKTRRSRRRPGKGPLIEEVLVEDVQGEDDESSECRVSAFKRLGGEDTRVSAFDRLNRGPEGRLGDLRRQISKGRRRNGEESATSDARSARPERTEGRRDEQTQRRQSPSRTERTKVPERGLTELAREIAELKRRVETKSPYSQPILRTVTPFTPRVMSVPLPTNFRPWQIKAYSGTTDPQDHLSKFYASMEAAAAPDEVNCRCFLATLEGSACDWFNRLPKGTIDDWDTLAKKFLTHFAANRRQRLPYSHLLNICIRKGEKVRDFIVRWEKEARDVHGADDQALVAMFQAALPRGEVRKELRKNPPPTYQETMARAKFLASEEFDDAMESEAAPAKRTSVDSGEAAKKRKKKKDYTAGPRTPSA</sequence>
<feature type="region of interest" description="Disordered" evidence="1">
    <location>
        <begin position="354"/>
        <end position="393"/>
    </location>
</feature>
<dbReference type="Pfam" id="PF03732">
    <property type="entry name" value="Retrotrans_gag"/>
    <property type="match status" value="1"/>
</dbReference>
<evidence type="ECO:0000259" key="2">
    <source>
        <dbReference type="Pfam" id="PF03732"/>
    </source>
</evidence>
<feature type="compositionally biased region" description="Acidic residues" evidence="1">
    <location>
        <begin position="48"/>
        <end position="60"/>
    </location>
</feature>
<dbReference type="EMBL" id="OOIL02003649">
    <property type="protein sequence ID" value="VFQ88751.1"/>
    <property type="molecule type" value="Genomic_DNA"/>
</dbReference>
<evidence type="ECO:0000256" key="1">
    <source>
        <dbReference type="SAM" id="MobiDB-lite"/>
    </source>
</evidence>
<feature type="non-terminal residue" evidence="3">
    <location>
        <position position="393"/>
    </location>
</feature>
<dbReference type="InterPro" id="IPR005162">
    <property type="entry name" value="Retrotrans_gag_dom"/>
</dbReference>
<dbReference type="AlphaFoldDB" id="A0A484MIC2"/>
<name>A0A484MIC2_9ASTE</name>
<feature type="compositionally biased region" description="Gly residues" evidence="1">
    <location>
        <begin position="1"/>
        <end position="10"/>
    </location>
</feature>
<organism evidence="3 4">
    <name type="scientific">Cuscuta campestris</name>
    <dbReference type="NCBI Taxonomy" id="132261"/>
    <lineage>
        <taxon>Eukaryota</taxon>
        <taxon>Viridiplantae</taxon>
        <taxon>Streptophyta</taxon>
        <taxon>Embryophyta</taxon>
        <taxon>Tracheophyta</taxon>
        <taxon>Spermatophyta</taxon>
        <taxon>Magnoliopsida</taxon>
        <taxon>eudicotyledons</taxon>
        <taxon>Gunneridae</taxon>
        <taxon>Pentapetalae</taxon>
        <taxon>asterids</taxon>
        <taxon>lamiids</taxon>
        <taxon>Solanales</taxon>
        <taxon>Convolvulaceae</taxon>
        <taxon>Cuscuteae</taxon>
        <taxon>Cuscuta</taxon>
        <taxon>Cuscuta subgen. Grammica</taxon>
        <taxon>Cuscuta sect. Cleistogrammica</taxon>
    </lineage>
</organism>
<feature type="compositionally biased region" description="Basic and acidic residues" evidence="1">
    <location>
        <begin position="83"/>
        <end position="97"/>
    </location>
</feature>
<dbReference type="Proteomes" id="UP000595140">
    <property type="component" value="Unassembled WGS sequence"/>
</dbReference>
<dbReference type="PANTHER" id="PTHR33223">
    <property type="entry name" value="CCHC-TYPE DOMAIN-CONTAINING PROTEIN"/>
    <property type="match status" value="1"/>
</dbReference>
<feature type="compositionally biased region" description="Basic residues" evidence="1">
    <location>
        <begin position="27"/>
        <end position="40"/>
    </location>
</feature>
<evidence type="ECO:0000313" key="4">
    <source>
        <dbReference type="Proteomes" id="UP000595140"/>
    </source>
</evidence>
<feature type="region of interest" description="Disordered" evidence="1">
    <location>
        <begin position="1"/>
        <end position="147"/>
    </location>
</feature>
<dbReference type="PANTHER" id="PTHR33223:SF10">
    <property type="entry name" value="AMINOTRANSFERASE-LIKE PLANT MOBILE DOMAIN-CONTAINING PROTEIN"/>
    <property type="match status" value="1"/>
</dbReference>
<gene>
    <name evidence="3" type="ORF">CCAM_LOCUS30527</name>
</gene>
<accession>A0A484MIC2</accession>
<feature type="compositionally biased region" description="Basic and acidic residues" evidence="1">
    <location>
        <begin position="116"/>
        <end position="132"/>
    </location>
</feature>
<protein>
    <recommendedName>
        <fullName evidence="2">Retrotransposon gag domain-containing protein</fullName>
    </recommendedName>
</protein>
<keyword evidence="4" id="KW-1185">Reference proteome</keyword>
<reference evidence="3 4" key="1">
    <citation type="submission" date="2018-04" db="EMBL/GenBank/DDBJ databases">
        <authorList>
            <person name="Vogel A."/>
        </authorList>
    </citation>
    <scope>NUCLEOTIDE SEQUENCE [LARGE SCALE GENOMIC DNA]</scope>
</reference>
<feature type="domain" description="Retrotransposon gag" evidence="2">
    <location>
        <begin position="233"/>
        <end position="321"/>
    </location>
</feature>
<proteinExistence type="predicted"/>
<dbReference type="OrthoDB" id="1748993at2759"/>
<evidence type="ECO:0000313" key="3">
    <source>
        <dbReference type="EMBL" id="VFQ88751.1"/>
    </source>
</evidence>